<evidence type="ECO:0000313" key="2">
    <source>
        <dbReference type="Proteomes" id="UP000078582"/>
    </source>
</evidence>
<dbReference type="PANTHER" id="PTHR46658:SF1">
    <property type="entry name" value="CYS OR MET METABOLISM PYRIDOXAL-PHOSPHATE-DEPENDENT ENZYME"/>
    <property type="match status" value="1"/>
</dbReference>
<dbReference type="Proteomes" id="UP000078582">
    <property type="component" value="Chromosome"/>
</dbReference>
<dbReference type="Gene3D" id="3.40.640.10">
    <property type="entry name" value="Type I PLP-dependent aspartate aminotransferase-like (Major domain)"/>
    <property type="match status" value="1"/>
</dbReference>
<dbReference type="EMBL" id="CP014873">
    <property type="protein sequence ID" value="ANK62755.1"/>
    <property type="molecule type" value="Genomic_DNA"/>
</dbReference>
<sequence length="422" mass="45996">MSWLDKLDPKLQSFVKVVDQQVEPRFEQIRDNVLTNQEKVLTAFREHHVSMDSFTGTNGYGYDDEGRDQLDAIYADVFGGEAAMVRPQFVSGTHAIGTAFFGLLRPGDELLYITGKPYDTLQEVIGIAGNKIGSLAEFGIDFDYAPLQENGQMDQLIVKEKLAKKPKVVAIQRSRGYAIRDSFTIEQITAMIKFVRQILPNVIIFVDNCYGEFSETTEPLQVGANLMAGSLIKNPGGGLAKTGGYIAGDQKLVEKAGYALTVPGIGASESATLNTMGDMFQGFFLAPHVVGEAIKGAVYAAALLEKIGLDVQPKWDAPRTDLIQTINFGQAELMTKFAAAIQKYSPVDAYVTPIPEAMAGYEDEIIMAAGTFVQGASVELSVDGPLRPPYTLYLQGGLTFEHVKLAITSAVNETFFSKKKTK</sequence>
<dbReference type="InterPro" id="IPR015424">
    <property type="entry name" value="PyrdxlP-dep_Trfase"/>
</dbReference>
<dbReference type="RefSeq" id="WP_068280821.1">
    <property type="nucleotide sequence ID" value="NZ_CP014873.1"/>
</dbReference>
<reference evidence="1 2" key="1">
    <citation type="submission" date="2016-03" db="EMBL/GenBank/DDBJ databases">
        <title>Pediococcus and Lactobacillus from brewery environment - whole genome sequencing and assembly.</title>
        <authorList>
            <person name="Behr J."/>
            <person name="Geissler A.J."/>
            <person name="Vogel R.F."/>
        </authorList>
    </citation>
    <scope>NUCLEOTIDE SEQUENCE [LARGE SCALE GENOMIC DNA]</scope>
    <source>
        <strain evidence="1 2">TMW 1.1989</strain>
    </source>
</reference>
<dbReference type="OrthoDB" id="9764766at2"/>
<dbReference type="Gene3D" id="3.90.1150.60">
    <property type="entry name" value="Methioning gamme-lyase, C-terminal domain"/>
    <property type="match status" value="1"/>
</dbReference>
<dbReference type="SUPFAM" id="SSF53383">
    <property type="entry name" value="PLP-dependent transferases"/>
    <property type="match status" value="1"/>
</dbReference>
<name>A0A192H313_9LACO</name>
<organism evidence="1 2">
    <name type="scientific">Loigolactobacillus backii</name>
    <dbReference type="NCBI Taxonomy" id="375175"/>
    <lineage>
        <taxon>Bacteria</taxon>
        <taxon>Bacillati</taxon>
        <taxon>Bacillota</taxon>
        <taxon>Bacilli</taxon>
        <taxon>Lactobacillales</taxon>
        <taxon>Lactobacillaceae</taxon>
        <taxon>Loigolactobacillus</taxon>
    </lineage>
</organism>
<protein>
    <submittedName>
        <fullName evidence="1">Aluminum resistance protein</fullName>
    </submittedName>
</protein>
<gene>
    <name evidence="1" type="ORF">AYR53_08335</name>
</gene>
<proteinExistence type="predicted"/>
<dbReference type="GeneID" id="42982262"/>
<dbReference type="InterPro" id="IPR015421">
    <property type="entry name" value="PyrdxlP-dep_Trfase_major"/>
</dbReference>
<dbReference type="PANTHER" id="PTHR46658">
    <property type="entry name" value="CYS OR MET METABOLISM PYRIDOXAL-PHOSPHATE-DEPENDENT ENZYME"/>
    <property type="match status" value="1"/>
</dbReference>
<keyword evidence="2" id="KW-1185">Reference proteome</keyword>
<dbReference type="AlphaFoldDB" id="A0A192H313"/>
<dbReference type="InterPro" id="IPR009651">
    <property type="entry name" value="Met_g_lyase_put"/>
</dbReference>
<accession>A0A192H313</accession>
<evidence type="ECO:0000313" key="1">
    <source>
        <dbReference type="EMBL" id="ANK62755.1"/>
    </source>
</evidence>
<dbReference type="Pfam" id="PF06838">
    <property type="entry name" value="Met_gamma_lyase"/>
    <property type="match status" value="1"/>
</dbReference>
<dbReference type="STRING" id="375175.AYR53_08335"/>